<evidence type="ECO:0000313" key="2">
    <source>
        <dbReference type="Proteomes" id="UP001732700"/>
    </source>
</evidence>
<accession>A0ACD5VMU1</accession>
<keyword evidence="2" id="KW-1185">Reference proteome</keyword>
<proteinExistence type="predicted"/>
<dbReference type="Proteomes" id="UP001732700">
    <property type="component" value="Chromosome 3C"/>
</dbReference>
<reference evidence="1" key="1">
    <citation type="submission" date="2021-05" db="EMBL/GenBank/DDBJ databases">
        <authorList>
            <person name="Scholz U."/>
            <person name="Mascher M."/>
            <person name="Fiebig A."/>
        </authorList>
    </citation>
    <scope>NUCLEOTIDE SEQUENCE [LARGE SCALE GENOMIC DNA]</scope>
</reference>
<organism evidence="1 2">
    <name type="scientific">Avena sativa</name>
    <name type="common">Oat</name>
    <dbReference type="NCBI Taxonomy" id="4498"/>
    <lineage>
        <taxon>Eukaryota</taxon>
        <taxon>Viridiplantae</taxon>
        <taxon>Streptophyta</taxon>
        <taxon>Embryophyta</taxon>
        <taxon>Tracheophyta</taxon>
        <taxon>Spermatophyta</taxon>
        <taxon>Magnoliopsida</taxon>
        <taxon>Liliopsida</taxon>
        <taxon>Poales</taxon>
        <taxon>Poaceae</taxon>
        <taxon>BOP clade</taxon>
        <taxon>Pooideae</taxon>
        <taxon>Poodae</taxon>
        <taxon>Poeae</taxon>
        <taxon>Poeae Chloroplast Group 1 (Aveneae type)</taxon>
        <taxon>Aveninae</taxon>
        <taxon>Avena</taxon>
    </lineage>
</organism>
<reference evidence="1" key="2">
    <citation type="submission" date="2025-09" db="UniProtKB">
        <authorList>
            <consortium name="EnsemblPlants"/>
        </authorList>
    </citation>
    <scope>IDENTIFICATION</scope>
</reference>
<evidence type="ECO:0000313" key="1">
    <source>
        <dbReference type="EnsemblPlants" id="AVESA.00010b.r2.3CG0487020.1.CDS.1"/>
    </source>
</evidence>
<name>A0ACD5VMU1_AVESA</name>
<sequence length="181" mass="19880">MWDAITNLFCDNNKSHAIALDIEFRNTPQGDMTISKYCAKLKALCDALSDVGQPITNETLVLTLLRGLNEQYVHLRSFLPFEVSFPSFLQIRSALALGEDQNKTDAKNSSSTALWASGQSVLHEHTSPLTGGRSSPTDQRAPALPTYSSGRSGEISSQGRGRGGRGRFRDNTPSMYNPWTE</sequence>
<dbReference type="EnsemblPlants" id="AVESA.00010b.r2.3CG0487020.1">
    <property type="protein sequence ID" value="AVESA.00010b.r2.3CG0487020.1.CDS.1"/>
    <property type="gene ID" value="AVESA.00010b.r2.3CG0487020"/>
</dbReference>
<protein>
    <submittedName>
        <fullName evidence="1">Uncharacterized protein</fullName>
    </submittedName>
</protein>